<keyword evidence="7" id="KW-1185">Reference proteome</keyword>
<dbReference type="InterPro" id="IPR000719">
    <property type="entry name" value="Prot_kinase_dom"/>
</dbReference>
<dbReference type="CDD" id="cd14014">
    <property type="entry name" value="STKc_PknB_like"/>
    <property type="match status" value="1"/>
</dbReference>
<dbReference type="Pfam" id="PF00069">
    <property type="entry name" value="Pkinase"/>
    <property type="match status" value="1"/>
</dbReference>
<keyword evidence="4" id="KW-0067">ATP-binding</keyword>
<organism evidence="6 7">
    <name type="scientific">Corallococcus terminator</name>
    <dbReference type="NCBI Taxonomy" id="2316733"/>
    <lineage>
        <taxon>Bacteria</taxon>
        <taxon>Pseudomonadati</taxon>
        <taxon>Myxococcota</taxon>
        <taxon>Myxococcia</taxon>
        <taxon>Myxococcales</taxon>
        <taxon>Cystobacterineae</taxon>
        <taxon>Myxococcaceae</taxon>
        <taxon>Corallococcus</taxon>
    </lineage>
</organism>
<dbReference type="InterPro" id="IPR019734">
    <property type="entry name" value="TPR_rpt"/>
</dbReference>
<feature type="domain" description="Protein kinase" evidence="5">
    <location>
        <begin position="1"/>
        <end position="274"/>
    </location>
</feature>
<evidence type="ECO:0000313" key="7">
    <source>
        <dbReference type="Proteomes" id="UP000268094"/>
    </source>
</evidence>
<name>A0A3A8HR96_9BACT</name>
<gene>
    <name evidence="6" type="ORF">D7V88_40005</name>
</gene>
<proteinExistence type="predicted"/>
<dbReference type="AlphaFoldDB" id="A0A3A8HR96"/>
<dbReference type="Pfam" id="PF13424">
    <property type="entry name" value="TPR_12"/>
    <property type="match status" value="3"/>
</dbReference>
<protein>
    <recommendedName>
        <fullName evidence="5">Protein kinase domain-containing protein</fullName>
    </recommendedName>
</protein>
<dbReference type="Pfam" id="PF13374">
    <property type="entry name" value="TPR_10"/>
    <property type="match status" value="1"/>
</dbReference>
<dbReference type="InterPro" id="IPR008271">
    <property type="entry name" value="Ser/Thr_kinase_AS"/>
</dbReference>
<dbReference type="GO" id="GO:0005524">
    <property type="term" value="F:ATP binding"/>
    <property type="evidence" value="ECO:0007669"/>
    <property type="project" value="UniProtKB-KW"/>
</dbReference>
<dbReference type="PANTHER" id="PTHR43289:SF34">
    <property type="entry name" value="SERINE_THREONINE-PROTEIN KINASE YBDM-RELATED"/>
    <property type="match status" value="1"/>
</dbReference>
<dbReference type="SUPFAM" id="SSF48452">
    <property type="entry name" value="TPR-like"/>
    <property type="match status" value="3"/>
</dbReference>
<keyword evidence="1" id="KW-0808">Transferase</keyword>
<evidence type="ECO:0000259" key="5">
    <source>
        <dbReference type="PROSITE" id="PS50011"/>
    </source>
</evidence>
<keyword evidence="2" id="KW-0547">Nucleotide-binding</keyword>
<dbReference type="InterPro" id="IPR011990">
    <property type="entry name" value="TPR-like_helical_dom_sf"/>
</dbReference>
<dbReference type="SMART" id="SM00028">
    <property type="entry name" value="TPR"/>
    <property type="match status" value="6"/>
</dbReference>
<dbReference type="PROSITE" id="PS50011">
    <property type="entry name" value="PROTEIN_KINASE_DOM"/>
    <property type="match status" value="1"/>
</dbReference>
<dbReference type="SUPFAM" id="SSF56112">
    <property type="entry name" value="Protein kinase-like (PK-like)"/>
    <property type="match status" value="1"/>
</dbReference>
<dbReference type="Gene3D" id="1.25.40.10">
    <property type="entry name" value="Tetratricopeptide repeat domain"/>
    <property type="match status" value="2"/>
</dbReference>
<dbReference type="PANTHER" id="PTHR43289">
    <property type="entry name" value="MITOGEN-ACTIVATED PROTEIN KINASE KINASE KINASE 20-RELATED"/>
    <property type="match status" value="1"/>
</dbReference>
<evidence type="ECO:0000313" key="6">
    <source>
        <dbReference type="EMBL" id="RKG69960.1"/>
    </source>
</evidence>
<reference evidence="7" key="1">
    <citation type="submission" date="2018-09" db="EMBL/GenBank/DDBJ databases">
        <authorList>
            <person name="Livingstone P.G."/>
            <person name="Whitworth D.E."/>
        </authorList>
    </citation>
    <scope>NUCLEOTIDE SEQUENCE [LARGE SCALE GENOMIC DNA]</scope>
    <source>
        <strain evidence="7">CA054A</strain>
    </source>
</reference>
<dbReference type="Gene3D" id="3.30.200.20">
    <property type="entry name" value="Phosphorylase Kinase, domain 1"/>
    <property type="match status" value="1"/>
</dbReference>
<dbReference type="GO" id="GO:0004674">
    <property type="term" value="F:protein serine/threonine kinase activity"/>
    <property type="evidence" value="ECO:0007669"/>
    <property type="project" value="TreeGrafter"/>
</dbReference>
<sequence>MLRPVWDGGMGVVYTAWDPELDRTVCLKLLRSELISLLGAEAQSRLQREAQAMARLAHPNVVGIHDVGTWDGGLFIAMEYVRGGNLREWLRQAPRSRREVVEVFVQVGRGLEAAHAHGLIHRDIKPDNLLVGEDGRARVTDFGLVLQASDATPMRPELAAARGALDVKLTHPGRVMGTPAYMPPEQLAGRAVDALSDQFSFCASLFEALFDERPFQGDSVEDLCRNISLGKVTAVPASRERKVPRGLRAAVLKGLSPEPPHRHASMTVLLRELSRDVGRRRARLVVAGVAVLGAATAFAAPQYAQHTRLAACDAPQRALDGIWDAQAVGAITRTFAGTGLPHADTAWGATHTVVDAYADQWRGLRREVCRAAVVDRLPEETLGLQERCLARGLQALKSLSALSRAADREVVSRSLSMAHALPELASCGEVAVLTASPTPPPSDAALRTKVEQVRLALVDLRAQREAGRFRQVMEPLQVLRKEVEALGYRPLEAEVLHLHGLAQHDSGLVLEATQTLRRAAVAGEAGRHELLAARAWTDLVFAAGRRLKRFDEARLGAELATAALERVGGEPVLAARLLANRAALESAQGNTEAAVKLNAEAVSAYRRLLGDGHPDTVRAFLQWGTLLYGAKRDAEAKAVFQQALSAMEHSVGPHHPAVVALLTSLGRVARRQGDAAGGRAYYDRAVRLLEALDGPEHPDLSIPLTNRALLLLELGRFDEARADLRRVLELARRGSGDDSLEVAEAYGDLALCELRSREFARAVEFAERALRMARAKLPVGHADFAFYESTLAHALSAREQWAQAQRLFESAARTEQAAEAPDSETLADILTGLALTQVGQGRAAEAEEAARRALALRSAHGADSADVGETRFVLARALWLTGQHRAALDEARGAAADYGRSTRRRDLDVADVASWLAARSRSR</sequence>
<dbReference type="PROSITE" id="PS00108">
    <property type="entry name" value="PROTEIN_KINASE_ST"/>
    <property type="match status" value="1"/>
</dbReference>
<evidence type="ECO:0000256" key="4">
    <source>
        <dbReference type="ARBA" id="ARBA00022840"/>
    </source>
</evidence>
<dbReference type="Proteomes" id="UP000268094">
    <property type="component" value="Unassembled WGS sequence"/>
</dbReference>
<dbReference type="EMBL" id="RAVZ01000559">
    <property type="protein sequence ID" value="RKG69960.1"/>
    <property type="molecule type" value="Genomic_DNA"/>
</dbReference>
<evidence type="ECO:0000256" key="3">
    <source>
        <dbReference type="ARBA" id="ARBA00022777"/>
    </source>
</evidence>
<dbReference type="InterPro" id="IPR011009">
    <property type="entry name" value="Kinase-like_dom_sf"/>
</dbReference>
<evidence type="ECO:0000256" key="2">
    <source>
        <dbReference type="ARBA" id="ARBA00022741"/>
    </source>
</evidence>
<accession>A0A3A8HR96</accession>
<dbReference type="SMART" id="SM00220">
    <property type="entry name" value="S_TKc"/>
    <property type="match status" value="1"/>
</dbReference>
<comment type="caution">
    <text evidence="6">The sequence shown here is derived from an EMBL/GenBank/DDBJ whole genome shotgun (WGS) entry which is preliminary data.</text>
</comment>
<evidence type="ECO:0000256" key="1">
    <source>
        <dbReference type="ARBA" id="ARBA00022679"/>
    </source>
</evidence>
<dbReference type="Gene3D" id="1.10.510.10">
    <property type="entry name" value="Transferase(Phosphotransferase) domain 1"/>
    <property type="match status" value="1"/>
</dbReference>
<keyword evidence="3" id="KW-0418">Kinase</keyword>